<feature type="repeat" description="WD" evidence="3">
    <location>
        <begin position="1"/>
        <end position="43"/>
    </location>
</feature>
<sequence length="83" mass="8873">PGHGNPVTAIACGRLRGVPFTATAGEDAIVRIWDLKERALTETIALPEPAQHLTVSRDGTLIIAMNWEIVALSGTFPTEAPIR</sequence>
<evidence type="ECO:0000313" key="5">
    <source>
        <dbReference type="Proteomes" id="UP001597083"/>
    </source>
</evidence>
<evidence type="ECO:0000256" key="2">
    <source>
        <dbReference type="ARBA" id="ARBA00022737"/>
    </source>
</evidence>
<dbReference type="Proteomes" id="UP001597083">
    <property type="component" value="Unassembled WGS sequence"/>
</dbReference>
<evidence type="ECO:0008006" key="6">
    <source>
        <dbReference type="Google" id="ProtNLM"/>
    </source>
</evidence>
<dbReference type="Gene3D" id="2.130.10.10">
    <property type="entry name" value="YVTN repeat-like/Quinoprotein amine dehydrogenase"/>
    <property type="match status" value="1"/>
</dbReference>
<keyword evidence="2" id="KW-0677">Repeat</keyword>
<comment type="caution">
    <text evidence="4">The sequence shown here is derived from an EMBL/GenBank/DDBJ whole genome shotgun (WGS) entry which is preliminary data.</text>
</comment>
<dbReference type="InterPro" id="IPR001680">
    <property type="entry name" value="WD40_rpt"/>
</dbReference>
<feature type="non-terminal residue" evidence="4">
    <location>
        <position position="1"/>
    </location>
</feature>
<evidence type="ECO:0000256" key="3">
    <source>
        <dbReference type="PROSITE-ProRule" id="PRU00221"/>
    </source>
</evidence>
<dbReference type="EMBL" id="JBHTIR010001158">
    <property type="protein sequence ID" value="MFD0852213.1"/>
    <property type="molecule type" value="Genomic_DNA"/>
</dbReference>
<keyword evidence="1 3" id="KW-0853">WD repeat</keyword>
<dbReference type="InterPro" id="IPR019775">
    <property type="entry name" value="WD40_repeat_CS"/>
</dbReference>
<reference evidence="5" key="1">
    <citation type="journal article" date="2019" name="Int. J. Syst. Evol. Microbiol.">
        <title>The Global Catalogue of Microorganisms (GCM) 10K type strain sequencing project: providing services to taxonomists for standard genome sequencing and annotation.</title>
        <authorList>
            <consortium name="The Broad Institute Genomics Platform"/>
            <consortium name="The Broad Institute Genome Sequencing Center for Infectious Disease"/>
            <person name="Wu L."/>
            <person name="Ma J."/>
        </authorList>
    </citation>
    <scope>NUCLEOTIDE SEQUENCE [LARGE SCALE GENOMIC DNA]</scope>
    <source>
        <strain evidence="5">JCM 31696</strain>
    </source>
</reference>
<protein>
    <recommendedName>
        <fullName evidence="6">WD40 repeat domain-containing protein</fullName>
    </recommendedName>
</protein>
<organism evidence="4 5">
    <name type="scientific">Actinomadura adrarensis</name>
    <dbReference type="NCBI Taxonomy" id="1819600"/>
    <lineage>
        <taxon>Bacteria</taxon>
        <taxon>Bacillati</taxon>
        <taxon>Actinomycetota</taxon>
        <taxon>Actinomycetes</taxon>
        <taxon>Streptosporangiales</taxon>
        <taxon>Thermomonosporaceae</taxon>
        <taxon>Actinomadura</taxon>
    </lineage>
</organism>
<accession>A0ABW3CES8</accession>
<evidence type="ECO:0000256" key="1">
    <source>
        <dbReference type="ARBA" id="ARBA00022574"/>
    </source>
</evidence>
<name>A0ABW3CES8_9ACTN</name>
<proteinExistence type="predicted"/>
<dbReference type="InterPro" id="IPR015943">
    <property type="entry name" value="WD40/YVTN_repeat-like_dom_sf"/>
</dbReference>
<dbReference type="InterPro" id="IPR036322">
    <property type="entry name" value="WD40_repeat_dom_sf"/>
</dbReference>
<gene>
    <name evidence="4" type="ORF">ACFQ07_08270</name>
</gene>
<dbReference type="PROSITE" id="PS00678">
    <property type="entry name" value="WD_REPEATS_1"/>
    <property type="match status" value="1"/>
</dbReference>
<dbReference type="SUPFAM" id="SSF50978">
    <property type="entry name" value="WD40 repeat-like"/>
    <property type="match status" value="1"/>
</dbReference>
<dbReference type="PROSITE" id="PS50082">
    <property type="entry name" value="WD_REPEATS_2"/>
    <property type="match status" value="1"/>
</dbReference>
<evidence type="ECO:0000313" key="4">
    <source>
        <dbReference type="EMBL" id="MFD0852213.1"/>
    </source>
</evidence>
<keyword evidence="5" id="KW-1185">Reference proteome</keyword>